<keyword evidence="3" id="KW-1185">Reference proteome</keyword>
<sequence length="284" mass="28933">MNARIAVMLCLMALPAFAVAQCTQGTGIMRLLNLDTCRDNIAIVECLGKLQMSTSPMCSIQLQPNLKIASDGTFCEVSKGVLSRGAAAGAASGQYSMGRSDIAFQVTNPQSMQAPAMLMMNLKGRVVPDAGGRETQIDCNLLYNVTAGSAMGIVSLGQDSLMSTTITGTAYAAGGYTGSSSSSSMGLGMQPQQQQQGEALPGTYNGMGMQQQQQQGAMGMGMNGGMMNGMGMGGAAMPGQQVMGTEQGQVPAKTTSGAAAVAAGVRLVAPSVLAGLVFAVMLVV</sequence>
<protein>
    <submittedName>
        <fullName evidence="2">Uncharacterized protein</fullName>
    </submittedName>
</protein>
<reference evidence="2 3" key="1">
    <citation type="submission" date="2023-05" db="EMBL/GenBank/DDBJ databases">
        <title>A 100% complete, gapless, phased diploid assembly of the Scenedesmus obliquus UTEX 3031 genome.</title>
        <authorList>
            <person name="Biondi T.C."/>
            <person name="Hanschen E.R."/>
            <person name="Kwon T."/>
            <person name="Eng W."/>
            <person name="Kruse C.P.S."/>
            <person name="Koehler S.I."/>
            <person name="Kunde Y."/>
            <person name="Gleasner C.D."/>
            <person name="You Mak K.T."/>
            <person name="Polle J."/>
            <person name="Hovde B.T."/>
            <person name="Starkenburg S.R."/>
        </authorList>
    </citation>
    <scope>NUCLEOTIDE SEQUENCE [LARGE SCALE GENOMIC DNA]</scope>
    <source>
        <strain evidence="2 3">DOE0152z</strain>
    </source>
</reference>
<accession>A0ABY8UG00</accession>
<organism evidence="2 3">
    <name type="scientific">Tetradesmus obliquus</name>
    <name type="common">Green alga</name>
    <name type="synonym">Acutodesmus obliquus</name>
    <dbReference type="NCBI Taxonomy" id="3088"/>
    <lineage>
        <taxon>Eukaryota</taxon>
        <taxon>Viridiplantae</taxon>
        <taxon>Chlorophyta</taxon>
        <taxon>core chlorophytes</taxon>
        <taxon>Chlorophyceae</taxon>
        <taxon>CS clade</taxon>
        <taxon>Sphaeropleales</taxon>
        <taxon>Scenedesmaceae</taxon>
        <taxon>Tetradesmus</taxon>
    </lineage>
</organism>
<feature type="chain" id="PRO_5045819557" evidence="1">
    <location>
        <begin position="21"/>
        <end position="284"/>
    </location>
</feature>
<gene>
    <name evidence="2" type="ORF">OEZ85_006141</name>
</gene>
<feature type="signal peptide" evidence="1">
    <location>
        <begin position="1"/>
        <end position="20"/>
    </location>
</feature>
<dbReference type="Proteomes" id="UP001244341">
    <property type="component" value="Chromosome 11b"/>
</dbReference>
<keyword evidence="1" id="KW-0732">Signal</keyword>
<evidence type="ECO:0000313" key="3">
    <source>
        <dbReference type="Proteomes" id="UP001244341"/>
    </source>
</evidence>
<evidence type="ECO:0000256" key="1">
    <source>
        <dbReference type="SAM" id="SignalP"/>
    </source>
</evidence>
<evidence type="ECO:0000313" key="2">
    <source>
        <dbReference type="EMBL" id="WIA20309.1"/>
    </source>
</evidence>
<name>A0ABY8UG00_TETOB</name>
<dbReference type="EMBL" id="CP126218">
    <property type="protein sequence ID" value="WIA20309.1"/>
    <property type="molecule type" value="Genomic_DNA"/>
</dbReference>
<proteinExistence type="predicted"/>